<evidence type="ECO:0000256" key="1">
    <source>
        <dbReference type="SAM" id="MobiDB-lite"/>
    </source>
</evidence>
<feature type="region of interest" description="Disordered" evidence="1">
    <location>
        <begin position="1"/>
        <end position="39"/>
    </location>
</feature>
<feature type="region of interest" description="Disordered" evidence="1">
    <location>
        <begin position="74"/>
        <end position="105"/>
    </location>
</feature>
<evidence type="ECO:0000313" key="3">
    <source>
        <dbReference type="Proteomes" id="UP000054321"/>
    </source>
</evidence>
<sequence>MTNASESHEEMKLNFGKFKKRRRSVTRPAIPGEGDNASRTAILDHEGKVLPEVAEVLGKKNEVTIAKIDQRNATTVKKSDTRRTLAPSVQNALRNATYGERRRID</sequence>
<dbReference type="Proteomes" id="UP000054321">
    <property type="component" value="Unassembled WGS sequence"/>
</dbReference>
<feature type="compositionally biased region" description="Basic and acidic residues" evidence="1">
    <location>
        <begin position="1"/>
        <end position="12"/>
    </location>
</feature>
<accession>A0A0C3GV62</accession>
<proteinExistence type="predicted"/>
<dbReference type="HOGENOM" id="CLU_2237353_0_0_1"/>
<keyword evidence="3" id="KW-1185">Reference proteome</keyword>
<dbReference type="OrthoDB" id="4365579at2759"/>
<evidence type="ECO:0000313" key="2">
    <source>
        <dbReference type="EMBL" id="KIN00001.1"/>
    </source>
</evidence>
<gene>
    <name evidence="2" type="ORF">OIDMADRAFT_55891</name>
</gene>
<reference evidence="2 3" key="1">
    <citation type="submission" date="2014-04" db="EMBL/GenBank/DDBJ databases">
        <authorList>
            <consortium name="DOE Joint Genome Institute"/>
            <person name="Kuo A."/>
            <person name="Martino E."/>
            <person name="Perotto S."/>
            <person name="Kohler A."/>
            <person name="Nagy L.G."/>
            <person name="Floudas D."/>
            <person name="Copeland A."/>
            <person name="Barry K.W."/>
            <person name="Cichocki N."/>
            <person name="Veneault-Fourrey C."/>
            <person name="LaButti K."/>
            <person name="Lindquist E.A."/>
            <person name="Lipzen A."/>
            <person name="Lundell T."/>
            <person name="Morin E."/>
            <person name="Murat C."/>
            <person name="Sun H."/>
            <person name="Tunlid A."/>
            <person name="Henrissat B."/>
            <person name="Grigoriev I.V."/>
            <person name="Hibbett D.S."/>
            <person name="Martin F."/>
            <person name="Nordberg H.P."/>
            <person name="Cantor M.N."/>
            <person name="Hua S.X."/>
        </authorList>
    </citation>
    <scope>NUCLEOTIDE SEQUENCE [LARGE SCALE GENOMIC DNA]</scope>
    <source>
        <strain evidence="2 3">Zn</strain>
    </source>
</reference>
<protein>
    <submittedName>
        <fullName evidence="2">Uncharacterized protein</fullName>
    </submittedName>
</protein>
<dbReference type="AlphaFoldDB" id="A0A0C3GV62"/>
<dbReference type="InParanoid" id="A0A0C3GV62"/>
<reference evidence="3" key="2">
    <citation type="submission" date="2015-01" db="EMBL/GenBank/DDBJ databases">
        <title>Evolutionary Origins and Diversification of the Mycorrhizal Mutualists.</title>
        <authorList>
            <consortium name="DOE Joint Genome Institute"/>
            <consortium name="Mycorrhizal Genomics Consortium"/>
            <person name="Kohler A."/>
            <person name="Kuo A."/>
            <person name="Nagy L.G."/>
            <person name="Floudas D."/>
            <person name="Copeland A."/>
            <person name="Barry K.W."/>
            <person name="Cichocki N."/>
            <person name="Veneault-Fourrey C."/>
            <person name="LaButti K."/>
            <person name="Lindquist E.A."/>
            <person name="Lipzen A."/>
            <person name="Lundell T."/>
            <person name="Morin E."/>
            <person name="Murat C."/>
            <person name="Riley R."/>
            <person name="Ohm R."/>
            <person name="Sun H."/>
            <person name="Tunlid A."/>
            <person name="Henrissat B."/>
            <person name="Grigoriev I.V."/>
            <person name="Hibbett D.S."/>
            <person name="Martin F."/>
        </authorList>
    </citation>
    <scope>NUCLEOTIDE SEQUENCE [LARGE SCALE GENOMIC DNA]</scope>
    <source>
        <strain evidence="3">Zn</strain>
    </source>
</reference>
<dbReference type="EMBL" id="KN832878">
    <property type="protein sequence ID" value="KIN00001.1"/>
    <property type="molecule type" value="Genomic_DNA"/>
</dbReference>
<name>A0A0C3GV62_OIDMZ</name>
<organism evidence="2 3">
    <name type="scientific">Oidiodendron maius (strain Zn)</name>
    <dbReference type="NCBI Taxonomy" id="913774"/>
    <lineage>
        <taxon>Eukaryota</taxon>
        <taxon>Fungi</taxon>
        <taxon>Dikarya</taxon>
        <taxon>Ascomycota</taxon>
        <taxon>Pezizomycotina</taxon>
        <taxon>Leotiomycetes</taxon>
        <taxon>Leotiomycetes incertae sedis</taxon>
        <taxon>Myxotrichaceae</taxon>
        <taxon>Oidiodendron</taxon>
    </lineage>
</organism>